<sequence length="194" mass="20919">MDLGSATQERKARLAALRQRAQGAGAGAGAGASDAADADAGAGVAAAAAAAGAGAKRARADPDAPGDKPLRFRNYQPEDAQLQEHVEEAAPIGPTAKDRIDTVEGQVEALKKETFEAERRRNKELDLNNLAPKKPNWDLKRDLDKRLEKLDRRTKRVIAELNWERFKSERDIAGAAEHDASTLGRGNDDDDDDE</sequence>
<dbReference type="EMBL" id="JADGIZ020000011">
    <property type="protein sequence ID" value="KAL2917318.1"/>
    <property type="molecule type" value="Genomic_DNA"/>
</dbReference>
<keyword evidence="4" id="KW-1185">Reference proteome</keyword>
<feature type="compositionally biased region" description="Low complexity" evidence="2">
    <location>
        <begin position="31"/>
        <end position="55"/>
    </location>
</feature>
<feature type="compositionally biased region" description="Low complexity" evidence="2">
    <location>
        <begin position="14"/>
        <end position="23"/>
    </location>
</feature>
<evidence type="ECO:0000256" key="2">
    <source>
        <dbReference type="SAM" id="MobiDB-lite"/>
    </source>
</evidence>
<accession>A0ABR4NCS3</accession>
<evidence type="ECO:0000313" key="4">
    <source>
        <dbReference type="Proteomes" id="UP001527925"/>
    </source>
</evidence>
<organism evidence="3 4">
    <name type="scientific">Polyrhizophydium stewartii</name>
    <dbReference type="NCBI Taxonomy" id="2732419"/>
    <lineage>
        <taxon>Eukaryota</taxon>
        <taxon>Fungi</taxon>
        <taxon>Fungi incertae sedis</taxon>
        <taxon>Chytridiomycota</taxon>
        <taxon>Chytridiomycota incertae sedis</taxon>
        <taxon>Chytridiomycetes</taxon>
        <taxon>Rhizophydiales</taxon>
        <taxon>Rhizophydiales incertae sedis</taxon>
        <taxon>Polyrhizophydium</taxon>
    </lineage>
</organism>
<dbReference type="PANTHER" id="PTHR31551">
    <property type="entry name" value="PRE-MRNA-SPLICING FACTOR CWF18"/>
    <property type="match status" value="1"/>
</dbReference>
<gene>
    <name evidence="3" type="ORF">HK105_202982</name>
</gene>
<comment type="caution">
    <text evidence="3">The sequence shown here is derived from an EMBL/GenBank/DDBJ whole genome shotgun (WGS) entry which is preliminary data.</text>
</comment>
<name>A0ABR4NCS3_9FUNG</name>
<feature type="compositionally biased region" description="Basic and acidic residues" evidence="2">
    <location>
        <begin position="58"/>
        <end position="70"/>
    </location>
</feature>
<feature type="region of interest" description="Disordered" evidence="2">
    <location>
        <begin position="169"/>
        <end position="194"/>
    </location>
</feature>
<evidence type="ECO:0008006" key="5">
    <source>
        <dbReference type="Google" id="ProtNLM"/>
    </source>
</evidence>
<dbReference type="PANTHER" id="PTHR31551:SF1">
    <property type="entry name" value="COILED-COIL DOMAIN-CONTAINING PROTEIN 12"/>
    <property type="match status" value="1"/>
</dbReference>
<feature type="compositionally biased region" description="Basic and acidic residues" evidence="2">
    <location>
        <begin position="169"/>
        <end position="180"/>
    </location>
</feature>
<dbReference type="InterPro" id="IPR013169">
    <property type="entry name" value="mRNA_splic_Cwf18-like"/>
</dbReference>
<protein>
    <recommendedName>
        <fullName evidence="5">Coiled-coil domain-containing protein 12</fullName>
    </recommendedName>
</protein>
<reference evidence="3 4" key="1">
    <citation type="submission" date="2023-09" db="EMBL/GenBank/DDBJ databases">
        <title>Pangenome analysis of Batrachochytrium dendrobatidis and related Chytrids.</title>
        <authorList>
            <person name="Yacoub M.N."/>
            <person name="Stajich J.E."/>
            <person name="James T.Y."/>
        </authorList>
    </citation>
    <scope>NUCLEOTIDE SEQUENCE [LARGE SCALE GENOMIC DNA]</scope>
    <source>
        <strain evidence="3 4">JEL0888</strain>
    </source>
</reference>
<evidence type="ECO:0000256" key="1">
    <source>
        <dbReference type="SAM" id="Coils"/>
    </source>
</evidence>
<keyword evidence="1" id="KW-0175">Coiled coil</keyword>
<evidence type="ECO:0000313" key="3">
    <source>
        <dbReference type="EMBL" id="KAL2917318.1"/>
    </source>
</evidence>
<feature type="coiled-coil region" evidence="1">
    <location>
        <begin position="100"/>
        <end position="160"/>
    </location>
</feature>
<proteinExistence type="predicted"/>
<dbReference type="Pfam" id="PF08315">
    <property type="entry name" value="cwf18"/>
    <property type="match status" value="1"/>
</dbReference>
<dbReference type="Proteomes" id="UP001527925">
    <property type="component" value="Unassembled WGS sequence"/>
</dbReference>
<feature type="region of interest" description="Disordered" evidence="2">
    <location>
        <begin position="1"/>
        <end position="72"/>
    </location>
</feature>